<dbReference type="AlphaFoldDB" id="A0A2T7EMZ6"/>
<protein>
    <submittedName>
        <fullName evidence="2">Uncharacterized protein</fullName>
    </submittedName>
</protein>
<feature type="region of interest" description="Disordered" evidence="1">
    <location>
        <begin position="62"/>
        <end position="85"/>
    </location>
</feature>
<feature type="region of interest" description="Disordered" evidence="1">
    <location>
        <begin position="98"/>
        <end position="117"/>
    </location>
</feature>
<organism evidence="2 3">
    <name type="scientific">Panicum hallii var. hallii</name>
    <dbReference type="NCBI Taxonomy" id="1504633"/>
    <lineage>
        <taxon>Eukaryota</taxon>
        <taxon>Viridiplantae</taxon>
        <taxon>Streptophyta</taxon>
        <taxon>Embryophyta</taxon>
        <taxon>Tracheophyta</taxon>
        <taxon>Spermatophyta</taxon>
        <taxon>Magnoliopsida</taxon>
        <taxon>Liliopsida</taxon>
        <taxon>Poales</taxon>
        <taxon>Poaceae</taxon>
        <taxon>PACMAD clade</taxon>
        <taxon>Panicoideae</taxon>
        <taxon>Panicodae</taxon>
        <taxon>Paniceae</taxon>
        <taxon>Panicinae</taxon>
        <taxon>Panicum</taxon>
        <taxon>Panicum sect. Panicum</taxon>
    </lineage>
</organism>
<name>A0A2T7EMZ6_9POAL</name>
<feature type="compositionally biased region" description="Basic residues" evidence="1">
    <location>
        <begin position="30"/>
        <end position="39"/>
    </location>
</feature>
<evidence type="ECO:0000313" key="3">
    <source>
        <dbReference type="Proteomes" id="UP000244336"/>
    </source>
</evidence>
<accession>A0A2T7EMZ6</accession>
<dbReference type="EMBL" id="CM009750">
    <property type="protein sequence ID" value="PUZ69201.1"/>
    <property type="molecule type" value="Genomic_DNA"/>
</dbReference>
<feature type="region of interest" description="Disordered" evidence="1">
    <location>
        <begin position="1"/>
        <end position="44"/>
    </location>
</feature>
<dbReference type="Proteomes" id="UP000244336">
    <property type="component" value="Chromosome 2"/>
</dbReference>
<sequence>MAIGVARRFRRRRGSRTAGQGGAANSVAGRSRRARRRGAGPRVCGPRRAWRLRQVGHGGAAAFPAVRRRNHAAKGPGRTRSSPGFRFEGLFERRMDGEEGSTVRWSSGGTGGRRPGNLRFPARWWSELV</sequence>
<evidence type="ECO:0000256" key="1">
    <source>
        <dbReference type="SAM" id="MobiDB-lite"/>
    </source>
</evidence>
<dbReference type="Gramene" id="PUZ69201">
    <property type="protein sequence ID" value="PUZ69201"/>
    <property type="gene ID" value="GQ55_2G090000"/>
</dbReference>
<evidence type="ECO:0000313" key="2">
    <source>
        <dbReference type="EMBL" id="PUZ69201.1"/>
    </source>
</evidence>
<proteinExistence type="predicted"/>
<gene>
    <name evidence="2" type="ORF">GQ55_2G090000</name>
</gene>
<keyword evidence="3" id="KW-1185">Reference proteome</keyword>
<reference evidence="2 3" key="1">
    <citation type="submission" date="2018-04" db="EMBL/GenBank/DDBJ databases">
        <title>WGS assembly of Panicum hallii var. hallii HAL2.</title>
        <authorList>
            <person name="Lovell J."/>
            <person name="Jenkins J."/>
            <person name="Lowry D."/>
            <person name="Mamidi S."/>
            <person name="Sreedasyam A."/>
            <person name="Weng X."/>
            <person name="Barry K."/>
            <person name="Bonette J."/>
            <person name="Campitelli B."/>
            <person name="Daum C."/>
            <person name="Gordon S."/>
            <person name="Gould B."/>
            <person name="Lipzen A."/>
            <person name="MacQueen A."/>
            <person name="Palacio-Mejia J."/>
            <person name="Plott C."/>
            <person name="Shakirov E."/>
            <person name="Shu S."/>
            <person name="Yoshinaga Y."/>
            <person name="Zane M."/>
            <person name="Rokhsar D."/>
            <person name="Grimwood J."/>
            <person name="Schmutz J."/>
            <person name="Juenger T."/>
        </authorList>
    </citation>
    <scope>NUCLEOTIDE SEQUENCE [LARGE SCALE GENOMIC DNA]</scope>
    <source>
        <strain evidence="3">cv. HAL2</strain>
    </source>
</reference>